<dbReference type="GO" id="GO:0034599">
    <property type="term" value="P:cellular response to oxidative stress"/>
    <property type="evidence" value="ECO:0007669"/>
    <property type="project" value="TreeGrafter"/>
</dbReference>
<dbReference type="Pfam" id="PF00255">
    <property type="entry name" value="GSHPx"/>
    <property type="match status" value="1"/>
</dbReference>
<dbReference type="KEGG" id="fmg:HYN48_10730"/>
<sequence>MDNSPKAQPKKLYDFNARDIADKPFDFSTLKGKKVMIVNTASECGFTPQYKELEELYQRYKDKNFVIIGFPSNDFGEQEPGSNKEIAAFCQKNYGVTFPMMAKVSVNGLNKSKVYQFLTEEKLNGLRNFDVKWNFQKFLIDENGNLVKSLESKVSPLDPAITSWIDGAQNTVQKKQ</sequence>
<dbReference type="InterPro" id="IPR013766">
    <property type="entry name" value="Thioredoxin_domain"/>
</dbReference>
<evidence type="ECO:0000256" key="5">
    <source>
        <dbReference type="RuleBase" id="RU000499"/>
    </source>
</evidence>
<dbReference type="EMBL" id="CP028811">
    <property type="protein sequence ID" value="AWA31477.1"/>
    <property type="molecule type" value="Genomic_DNA"/>
</dbReference>
<dbReference type="InterPro" id="IPR036249">
    <property type="entry name" value="Thioredoxin-like_sf"/>
</dbReference>
<reference evidence="7 8" key="1">
    <citation type="submission" date="2018-04" db="EMBL/GenBank/DDBJ databases">
        <title>Genome sequencing of Flavobacterium sp. HYN0048.</title>
        <authorList>
            <person name="Yi H."/>
            <person name="Baek C."/>
        </authorList>
    </citation>
    <scope>NUCLEOTIDE SEQUENCE [LARGE SCALE GENOMIC DNA]</scope>
    <source>
        <strain evidence="7 8">HYN0048</strain>
    </source>
</reference>
<name>A0A2S0RHR7_9FLAO</name>
<dbReference type="Proteomes" id="UP000244193">
    <property type="component" value="Chromosome"/>
</dbReference>
<dbReference type="FunFam" id="3.40.30.10:FF:000010">
    <property type="entry name" value="Glutathione peroxidase"/>
    <property type="match status" value="1"/>
</dbReference>
<dbReference type="PROSITE" id="PS51352">
    <property type="entry name" value="THIOREDOXIN_2"/>
    <property type="match status" value="1"/>
</dbReference>
<evidence type="ECO:0000256" key="1">
    <source>
        <dbReference type="ARBA" id="ARBA00006926"/>
    </source>
</evidence>
<keyword evidence="3 5" id="KW-0560">Oxidoreductase</keyword>
<dbReference type="PROSITE" id="PS51355">
    <property type="entry name" value="GLUTATHIONE_PEROXID_3"/>
    <property type="match status" value="1"/>
</dbReference>
<dbReference type="OrthoDB" id="9789406at2"/>
<dbReference type="GO" id="GO:0004601">
    <property type="term" value="F:peroxidase activity"/>
    <property type="evidence" value="ECO:0007669"/>
    <property type="project" value="UniProtKB-KW"/>
</dbReference>
<feature type="domain" description="Thioredoxin" evidence="6">
    <location>
        <begin position="6"/>
        <end position="170"/>
    </location>
</feature>
<dbReference type="Gene3D" id="3.40.30.10">
    <property type="entry name" value="Glutaredoxin"/>
    <property type="match status" value="1"/>
</dbReference>
<evidence type="ECO:0000313" key="8">
    <source>
        <dbReference type="Proteomes" id="UP000244193"/>
    </source>
</evidence>
<comment type="similarity">
    <text evidence="1 5">Belongs to the glutathione peroxidase family.</text>
</comment>
<proteinExistence type="inferred from homology"/>
<dbReference type="PANTHER" id="PTHR11592">
    <property type="entry name" value="GLUTATHIONE PEROXIDASE"/>
    <property type="match status" value="1"/>
</dbReference>
<protein>
    <recommendedName>
        <fullName evidence="5">Glutathione peroxidase</fullName>
    </recommendedName>
</protein>
<gene>
    <name evidence="7" type="ORF">HYN48_10730</name>
</gene>
<evidence type="ECO:0000259" key="6">
    <source>
        <dbReference type="PROSITE" id="PS51352"/>
    </source>
</evidence>
<dbReference type="AlphaFoldDB" id="A0A2S0RHR7"/>
<accession>A0A2S0RHR7</accession>
<dbReference type="PANTHER" id="PTHR11592:SF78">
    <property type="entry name" value="GLUTATHIONE PEROXIDASE"/>
    <property type="match status" value="1"/>
</dbReference>
<dbReference type="SUPFAM" id="SSF52833">
    <property type="entry name" value="Thioredoxin-like"/>
    <property type="match status" value="1"/>
</dbReference>
<dbReference type="PRINTS" id="PR01011">
    <property type="entry name" value="GLUTPROXDASE"/>
</dbReference>
<organism evidence="7 8">
    <name type="scientific">Flavobacterium magnum</name>
    <dbReference type="NCBI Taxonomy" id="2162713"/>
    <lineage>
        <taxon>Bacteria</taxon>
        <taxon>Pseudomonadati</taxon>
        <taxon>Bacteroidota</taxon>
        <taxon>Flavobacteriia</taxon>
        <taxon>Flavobacteriales</taxon>
        <taxon>Flavobacteriaceae</taxon>
        <taxon>Flavobacterium</taxon>
    </lineage>
</organism>
<keyword evidence="2 5" id="KW-0575">Peroxidase</keyword>
<dbReference type="CDD" id="cd00340">
    <property type="entry name" value="GSH_Peroxidase"/>
    <property type="match status" value="1"/>
</dbReference>
<evidence type="ECO:0000256" key="2">
    <source>
        <dbReference type="ARBA" id="ARBA00022559"/>
    </source>
</evidence>
<evidence type="ECO:0000256" key="4">
    <source>
        <dbReference type="PIRSR" id="PIRSR000303-1"/>
    </source>
</evidence>
<dbReference type="InterPro" id="IPR000889">
    <property type="entry name" value="Glutathione_peroxidase"/>
</dbReference>
<evidence type="ECO:0000256" key="3">
    <source>
        <dbReference type="ARBA" id="ARBA00023002"/>
    </source>
</evidence>
<evidence type="ECO:0000313" key="7">
    <source>
        <dbReference type="EMBL" id="AWA31477.1"/>
    </source>
</evidence>
<dbReference type="PIRSF" id="PIRSF000303">
    <property type="entry name" value="Glutathion_perox"/>
    <property type="match status" value="1"/>
</dbReference>
<dbReference type="InterPro" id="IPR029759">
    <property type="entry name" value="GPX_AS"/>
</dbReference>
<feature type="active site" evidence="4">
    <location>
        <position position="44"/>
    </location>
</feature>
<keyword evidence="8" id="KW-1185">Reference proteome</keyword>
<dbReference type="PROSITE" id="PS00460">
    <property type="entry name" value="GLUTATHIONE_PEROXID_1"/>
    <property type="match status" value="1"/>
</dbReference>